<dbReference type="EMBL" id="JBBYHV010000001">
    <property type="protein sequence ID" value="MEL1249716.1"/>
    <property type="molecule type" value="Genomic_DNA"/>
</dbReference>
<evidence type="ECO:0000313" key="8">
    <source>
        <dbReference type="Proteomes" id="UP001497045"/>
    </source>
</evidence>
<evidence type="ECO:0000256" key="6">
    <source>
        <dbReference type="SAM" id="SignalP"/>
    </source>
</evidence>
<dbReference type="PANTHER" id="PTHR34478">
    <property type="entry name" value="PROTEIN LEMA"/>
    <property type="match status" value="1"/>
</dbReference>
<dbReference type="InterPro" id="IPR007156">
    <property type="entry name" value="MamQ_LemA"/>
</dbReference>
<comment type="similarity">
    <text evidence="2">Belongs to the LemA family.</text>
</comment>
<dbReference type="Proteomes" id="UP001497045">
    <property type="component" value="Unassembled WGS sequence"/>
</dbReference>
<protein>
    <submittedName>
        <fullName evidence="7">LemA family protein</fullName>
    </submittedName>
</protein>
<evidence type="ECO:0000256" key="3">
    <source>
        <dbReference type="ARBA" id="ARBA00022692"/>
    </source>
</evidence>
<feature type="signal peptide" evidence="6">
    <location>
        <begin position="1"/>
        <end position="19"/>
    </location>
</feature>
<comment type="caution">
    <text evidence="7">The sequence shown here is derived from an EMBL/GenBank/DDBJ whole genome shotgun (WGS) entry which is preliminary data.</text>
</comment>
<reference evidence="7 8" key="1">
    <citation type="submission" date="2024-04" db="EMBL/GenBank/DDBJ databases">
        <title>Aurantiacibacter sp. DGU6 16S ribosomal RNA gene Genome sequencing and assembly.</title>
        <authorList>
            <person name="Park S."/>
        </authorList>
    </citation>
    <scope>NUCLEOTIDE SEQUENCE [LARGE SCALE GENOMIC DNA]</scope>
    <source>
        <strain evidence="7 8">DGU6</strain>
    </source>
</reference>
<proteinExistence type="inferred from homology"/>
<gene>
    <name evidence="7" type="ORF">AAEO60_03430</name>
</gene>
<organism evidence="7 8">
    <name type="scientific">Aurantiacibacter gilvus</name>
    <dbReference type="NCBI Taxonomy" id="3139141"/>
    <lineage>
        <taxon>Bacteria</taxon>
        <taxon>Pseudomonadati</taxon>
        <taxon>Pseudomonadota</taxon>
        <taxon>Alphaproteobacteria</taxon>
        <taxon>Sphingomonadales</taxon>
        <taxon>Erythrobacteraceae</taxon>
        <taxon>Aurantiacibacter</taxon>
    </lineage>
</organism>
<accession>A0ABU9IC07</accession>
<evidence type="ECO:0000256" key="4">
    <source>
        <dbReference type="ARBA" id="ARBA00022989"/>
    </source>
</evidence>
<dbReference type="SUPFAM" id="SSF140478">
    <property type="entry name" value="LemA-like"/>
    <property type="match status" value="1"/>
</dbReference>
<dbReference type="Pfam" id="PF04011">
    <property type="entry name" value="LemA"/>
    <property type="match status" value="1"/>
</dbReference>
<keyword evidence="5" id="KW-0472">Membrane</keyword>
<evidence type="ECO:0000256" key="1">
    <source>
        <dbReference type="ARBA" id="ARBA00004167"/>
    </source>
</evidence>
<sequence length="202" mass="22151">MFKRIAMLVTLVFGSLALASCGINSVPTKEEAAKAQWANVEAALQRRSDVIPNLVAVVEAAAVSEENILTGVIEARSRATSINITTDDLSNPEEFQRFNQAQNQLTQALGQLRTIVEAYPQLQSNARFADLMVEIEQANNMINTEITRYNDAARDYNTEIRTFPSSIGANVIHGSEPLEYFQAAEGAEENPEVEFNNITGNG</sequence>
<comment type="subcellular location">
    <subcellularLocation>
        <location evidence="1">Membrane</location>
        <topology evidence="1">Single-pass membrane protein</topology>
    </subcellularLocation>
</comment>
<keyword evidence="8" id="KW-1185">Reference proteome</keyword>
<evidence type="ECO:0000256" key="2">
    <source>
        <dbReference type="ARBA" id="ARBA00008854"/>
    </source>
</evidence>
<dbReference type="InterPro" id="IPR023353">
    <property type="entry name" value="LemA-like_dom_sf"/>
</dbReference>
<dbReference type="PANTHER" id="PTHR34478:SF2">
    <property type="entry name" value="MEMBRANE PROTEIN"/>
    <property type="match status" value="1"/>
</dbReference>
<evidence type="ECO:0000256" key="5">
    <source>
        <dbReference type="ARBA" id="ARBA00023136"/>
    </source>
</evidence>
<feature type="chain" id="PRO_5045766649" evidence="6">
    <location>
        <begin position="20"/>
        <end position="202"/>
    </location>
</feature>
<evidence type="ECO:0000313" key="7">
    <source>
        <dbReference type="EMBL" id="MEL1249716.1"/>
    </source>
</evidence>
<name>A0ABU9IC07_9SPHN</name>
<dbReference type="PROSITE" id="PS51257">
    <property type="entry name" value="PROKAR_LIPOPROTEIN"/>
    <property type="match status" value="1"/>
</dbReference>
<keyword evidence="6" id="KW-0732">Signal</keyword>
<dbReference type="Gene3D" id="1.20.1440.20">
    <property type="entry name" value="LemA-like domain"/>
    <property type="match status" value="1"/>
</dbReference>
<dbReference type="RefSeq" id="WP_341672245.1">
    <property type="nucleotide sequence ID" value="NZ_JBBYHV010000001.1"/>
</dbReference>
<keyword evidence="3" id="KW-0812">Transmembrane</keyword>
<keyword evidence="4" id="KW-1133">Transmembrane helix</keyword>